<sequence>MKLKWVHVVVFMMVAFVLTGCGKPIDEQVELGLASAETVFKENSNKPNKTIGEIQLFVPSGYSVKESEDLNNLILTKGKDQYILFVNQYEQQDSKLHYNLFKKDSSKKVIKESTYESDGAFGFSAVVEIDDENYELITSSGGVKISTITKNKKIDEKLTDMMSIARSVELIE</sequence>
<proteinExistence type="predicted"/>
<dbReference type="OrthoDB" id="2450230at2"/>
<evidence type="ECO:0000313" key="2">
    <source>
        <dbReference type="Proteomes" id="UP000272238"/>
    </source>
</evidence>
<dbReference type="Proteomes" id="UP000272238">
    <property type="component" value="Unassembled WGS sequence"/>
</dbReference>
<protein>
    <submittedName>
        <fullName evidence="1">Uncharacterized protein</fullName>
    </submittedName>
</protein>
<organism evidence="1 2">
    <name type="scientific">Ureibacillus endophyticus</name>
    <dbReference type="NCBI Taxonomy" id="1978490"/>
    <lineage>
        <taxon>Bacteria</taxon>
        <taxon>Bacillati</taxon>
        <taxon>Bacillota</taxon>
        <taxon>Bacilli</taxon>
        <taxon>Bacillales</taxon>
        <taxon>Caryophanaceae</taxon>
        <taxon>Ureibacillus</taxon>
    </lineage>
</organism>
<dbReference type="AlphaFoldDB" id="A0A494ZB29"/>
<evidence type="ECO:0000313" key="1">
    <source>
        <dbReference type="EMBL" id="RKQ20008.1"/>
    </source>
</evidence>
<comment type="caution">
    <text evidence="1">The sequence shown here is derived from an EMBL/GenBank/DDBJ whole genome shotgun (WGS) entry which is preliminary data.</text>
</comment>
<dbReference type="PROSITE" id="PS51257">
    <property type="entry name" value="PROKAR_LIPOPROTEIN"/>
    <property type="match status" value="1"/>
</dbReference>
<accession>A0A494ZB29</accession>
<dbReference type="RefSeq" id="WP_121212662.1">
    <property type="nucleotide sequence ID" value="NZ_JAMYWW010000001.1"/>
</dbReference>
<gene>
    <name evidence="1" type="ORF">D8M03_00205</name>
</gene>
<name>A0A494ZB29_9BACL</name>
<keyword evidence="2" id="KW-1185">Reference proteome</keyword>
<reference evidence="1 2" key="1">
    <citation type="journal article" date="2016" name="Antonie Van Leeuwenhoek">
        <title>Lysinibacillus endophyticus sp. nov., an indole-3-acetic acid producing endophytic bacterium isolated from corn root (Zea mays cv. Xinken-5).</title>
        <authorList>
            <person name="Yu J."/>
            <person name="Guan X."/>
            <person name="Liu C."/>
            <person name="Xiang W."/>
            <person name="Yu Z."/>
            <person name="Liu X."/>
            <person name="Wang G."/>
        </authorList>
    </citation>
    <scope>NUCLEOTIDE SEQUENCE [LARGE SCALE GENOMIC DNA]</scope>
    <source>
        <strain evidence="1 2">DSM 100506</strain>
    </source>
</reference>
<dbReference type="EMBL" id="RBZN01000001">
    <property type="protein sequence ID" value="RKQ20008.1"/>
    <property type="molecule type" value="Genomic_DNA"/>
</dbReference>